<gene>
    <name evidence="1" type="ORF">AVEN_255184_1</name>
</gene>
<sequence>MNDQLAISEGQIKAILSDPMVEIDAKHKRVTPVQRPVMRRKNMNDAAATTINRELWLPYYSPHCKQLFRRPLRERYDPSSLGVTRTTPLLYPTEKRDSAYLYGKFSSPYMRRPLKLEEYNVTYRILKYF</sequence>
<proteinExistence type="predicted"/>
<comment type="caution">
    <text evidence="1">The sequence shown here is derived from an EMBL/GenBank/DDBJ whole genome shotgun (WGS) entry which is preliminary data.</text>
</comment>
<organism evidence="1 2">
    <name type="scientific">Araneus ventricosus</name>
    <name type="common">Orbweaver spider</name>
    <name type="synonym">Epeira ventricosa</name>
    <dbReference type="NCBI Taxonomy" id="182803"/>
    <lineage>
        <taxon>Eukaryota</taxon>
        <taxon>Metazoa</taxon>
        <taxon>Ecdysozoa</taxon>
        <taxon>Arthropoda</taxon>
        <taxon>Chelicerata</taxon>
        <taxon>Arachnida</taxon>
        <taxon>Araneae</taxon>
        <taxon>Araneomorphae</taxon>
        <taxon>Entelegynae</taxon>
        <taxon>Araneoidea</taxon>
        <taxon>Araneidae</taxon>
        <taxon>Araneus</taxon>
    </lineage>
</organism>
<dbReference type="Proteomes" id="UP000499080">
    <property type="component" value="Unassembled WGS sequence"/>
</dbReference>
<name>A0A4Y2BC45_ARAVE</name>
<keyword evidence="2" id="KW-1185">Reference proteome</keyword>
<accession>A0A4Y2BC45</accession>
<dbReference type="EMBL" id="BGPR01000063">
    <property type="protein sequence ID" value="GBL89039.1"/>
    <property type="molecule type" value="Genomic_DNA"/>
</dbReference>
<evidence type="ECO:0000313" key="1">
    <source>
        <dbReference type="EMBL" id="GBL89039.1"/>
    </source>
</evidence>
<dbReference type="AlphaFoldDB" id="A0A4Y2BC45"/>
<protein>
    <submittedName>
        <fullName evidence="1">Uncharacterized protein</fullName>
    </submittedName>
</protein>
<reference evidence="1 2" key="1">
    <citation type="journal article" date="2019" name="Sci. Rep.">
        <title>Orb-weaving spider Araneus ventricosus genome elucidates the spidroin gene catalogue.</title>
        <authorList>
            <person name="Kono N."/>
            <person name="Nakamura H."/>
            <person name="Ohtoshi R."/>
            <person name="Moran D.A.P."/>
            <person name="Shinohara A."/>
            <person name="Yoshida Y."/>
            <person name="Fujiwara M."/>
            <person name="Mori M."/>
            <person name="Tomita M."/>
            <person name="Arakawa K."/>
        </authorList>
    </citation>
    <scope>NUCLEOTIDE SEQUENCE [LARGE SCALE GENOMIC DNA]</scope>
</reference>
<evidence type="ECO:0000313" key="2">
    <source>
        <dbReference type="Proteomes" id="UP000499080"/>
    </source>
</evidence>